<reference evidence="1" key="1">
    <citation type="submission" date="2019-11" db="EMBL/GenBank/DDBJ databases">
        <authorList>
            <person name="Feng L."/>
        </authorList>
    </citation>
    <scope>NUCLEOTIDE SEQUENCE</scope>
    <source>
        <strain evidence="1">AundefinedLFYP135</strain>
    </source>
</reference>
<name>A0A6N2UGS7_9FIRM</name>
<accession>A0A6N2UGS7</accession>
<evidence type="ECO:0000313" key="1">
    <source>
        <dbReference type="EMBL" id="VYT17614.1"/>
    </source>
</evidence>
<gene>
    <name evidence="1" type="ORF">AULFYP135_01960</name>
</gene>
<dbReference type="AlphaFoldDB" id="A0A6N2UGS7"/>
<protein>
    <submittedName>
        <fullName evidence="1">Uncharacterized protein</fullName>
    </submittedName>
</protein>
<dbReference type="EMBL" id="CACRSL010000003">
    <property type="protein sequence ID" value="VYT17614.1"/>
    <property type="molecule type" value="Genomic_DNA"/>
</dbReference>
<sequence>MSYDELLDSLTARFLALPGNPRENAMLFTTLLSIAMGGQGGMKGGETPDEI</sequence>
<organism evidence="1">
    <name type="scientific">uncultured Anaerotruncus sp</name>
    <dbReference type="NCBI Taxonomy" id="905011"/>
    <lineage>
        <taxon>Bacteria</taxon>
        <taxon>Bacillati</taxon>
        <taxon>Bacillota</taxon>
        <taxon>Clostridia</taxon>
        <taxon>Eubacteriales</taxon>
        <taxon>Oscillospiraceae</taxon>
        <taxon>Anaerotruncus</taxon>
        <taxon>environmental samples</taxon>
    </lineage>
</organism>
<proteinExistence type="predicted"/>